<name>A0A9N9Y0X9_9HYPO</name>
<keyword evidence="3 6" id="KW-1133">Transmembrane helix</keyword>
<evidence type="ECO:0000256" key="2">
    <source>
        <dbReference type="ARBA" id="ARBA00022692"/>
    </source>
</evidence>
<dbReference type="OrthoDB" id="5421689at2759"/>
<evidence type="ECO:0000256" key="5">
    <source>
        <dbReference type="ARBA" id="ARBA00038359"/>
    </source>
</evidence>
<evidence type="ECO:0000256" key="1">
    <source>
        <dbReference type="ARBA" id="ARBA00004141"/>
    </source>
</evidence>
<dbReference type="Pfam" id="PF20684">
    <property type="entry name" value="Fung_rhodopsin"/>
    <property type="match status" value="1"/>
</dbReference>
<dbReference type="AlphaFoldDB" id="A0A9N9Y0X9"/>
<feature type="transmembrane region" description="Helical" evidence="6">
    <location>
        <begin position="204"/>
        <end position="225"/>
    </location>
</feature>
<accession>A0A9N9Y0X9</accession>
<reference evidence="8" key="1">
    <citation type="submission" date="2021-10" db="EMBL/GenBank/DDBJ databases">
        <authorList>
            <person name="Piombo E."/>
        </authorList>
    </citation>
    <scope>NUCLEOTIDE SEQUENCE</scope>
</reference>
<dbReference type="PANTHER" id="PTHR33048">
    <property type="entry name" value="PTH11-LIKE INTEGRAL MEMBRANE PROTEIN (AFU_ORTHOLOGUE AFUA_5G11245)"/>
    <property type="match status" value="1"/>
</dbReference>
<keyword evidence="4 6" id="KW-0472">Membrane</keyword>
<feature type="transmembrane region" description="Helical" evidence="6">
    <location>
        <begin position="178"/>
        <end position="197"/>
    </location>
</feature>
<dbReference type="GO" id="GO:0016020">
    <property type="term" value="C:membrane"/>
    <property type="evidence" value="ECO:0007669"/>
    <property type="project" value="UniProtKB-SubCell"/>
</dbReference>
<evidence type="ECO:0000256" key="3">
    <source>
        <dbReference type="ARBA" id="ARBA00022989"/>
    </source>
</evidence>
<comment type="caution">
    <text evidence="8">The sequence shown here is derived from an EMBL/GenBank/DDBJ whole genome shotgun (WGS) entry which is preliminary data.</text>
</comment>
<dbReference type="EMBL" id="CABFNO020001465">
    <property type="protein sequence ID" value="CAG9989243.1"/>
    <property type="molecule type" value="Genomic_DNA"/>
</dbReference>
<evidence type="ECO:0000313" key="8">
    <source>
        <dbReference type="EMBL" id="CAG9989243.1"/>
    </source>
</evidence>
<keyword evidence="9" id="KW-1185">Reference proteome</keyword>
<feature type="transmembrane region" description="Helical" evidence="6">
    <location>
        <begin position="44"/>
        <end position="66"/>
    </location>
</feature>
<dbReference type="InterPro" id="IPR049326">
    <property type="entry name" value="Rhodopsin_dom_fungi"/>
</dbReference>
<dbReference type="Proteomes" id="UP000754883">
    <property type="component" value="Unassembled WGS sequence"/>
</dbReference>
<evidence type="ECO:0000259" key="7">
    <source>
        <dbReference type="Pfam" id="PF20684"/>
    </source>
</evidence>
<gene>
    <name evidence="8" type="ORF">CBYS24578_00014784</name>
</gene>
<proteinExistence type="inferred from homology"/>
<comment type="subcellular location">
    <subcellularLocation>
        <location evidence="1">Membrane</location>
        <topology evidence="1">Multi-pass membrane protein</topology>
    </subcellularLocation>
</comment>
<feature type="transmembrane region" description="Helical" evidence="6">
    <location>
        <begin position="86"/>
        <end position="111"/>
    </location>
</feature>
<comment type="similarity">
    <text evidence="5">Belongs to the SAT4 family.</text>
</comment>
<dbReference type="PANTHER" id="PTHR33048:SF47">
    <property type="entry name" value="INTEGRAL MEMBRANE PROTEIN-RELATED"/>
    <property type="match status" value="1"/>
</dbReference>
<feature type="transmembrane region" description="Helical" evidence="6">
    <location>
        <begin position="245"/>
        <end position="269"/>
    </location>
</feature>
<evidence type="ECO:0000256" key="4">
    <source>
        <dbReference type="ARBA" id="ARBA00023136"/>
    </source>
</evidence>
<feature type="transmembrane region" description="Helical" evidence="6">
    <location>
        <begin position="123"/>
        <end position="145"/>
    </location>
</feature>
<keyword evidence="2 6" id="KW-0812">Transmembrane</keyword>
<feature type="transmembrane region" description="Helical" evidence="6">
    <location>
        <begin position="12"/>
        <end position="32"/>
    </location>
</feature>
<feature type="domain" description="Rhodopsin" evidence="7">
    <location>
        <begin position="28"/>
        <end position="270"/>
    </location>
</feature>
<evidence type="ECO:0000256" key="6">
    <source>
        <dbReference type="SAM" id="Phobius"/>
    </source>
</evidence>
<evidence type="ECO:0000313" key="9">
    <source>
        <dbReference type="Proteomes" id="UP000754883"/>
    </source>
</evidence>
<organism evidence="8 9">
    <name type="scientific">Clonostachys byssicola</name>
    <dbReference type="NCBI Taxonomy" id="160290"/>
    <lineage>
        <taxon>Eukaryota</taxon>
        <taxon>Fungi</taxon>
        <taxon>Dikarya</taxon>
        <taxon>Ascomycota</taxon>
        <taxon>Pezizomycotina</taxon>
        <taxon>Sordariomycetes</taxon>
        <taxon>Hypocreomycetidae</taxon>
        <taxon>Hypocreales</taxon>
        <taxon>Bionectriaceae</taxon>
        <taxon>Clonostachys</taxon>
    </lineage>
</organism>
<dbReference type="InterPro" id="IPR052337">
    <property type="entry name" value="SAT4-like"/>
</dbReference>
<sequence>MIELHSSTHRVFVTAVVFIVLTSTVITLRIVARVKARQFSYLSDGLCFISFLLFCAYAGVMVHYVFDIAGTDPFMPKGPPKLIEFLKILYVEQVLFTFSISIVKLSILSFYWSLFGVEKKMKVTILSITTACILWWIIFTFLAAFRCRPPTNAWKPAAPPGSCTPAPDIFLPLESTNLVLDILVLCVPVFTIGKLNLSTKKKVSVIGIFLVGVSVCVASVARIVGITKKIKVKLIRLIEGDHAGMFFWSCMQLGLAIVCSCLPLLSALLKHKKKLSSYPRSSEYNSFRSRTGHTSAYRITENTSRAADGPWVDSAELQGKYATQISAGSDKSHGAEYGLEPLPPNNIRVKKEISVDQC</sequence>
<protein>
    <recommendedName>
        <fullName evidence="7">Rhodopsin domain-containing protein</fullName>
    </recommendedName>
</protein>